<gene>
    <name evidence="3" type="ORF">FM114_11725</name>
</gene>
<keyword evidence="1" id="KW-0472">Membrane</keyword>
<accession>A0A1R4K5X0</accession>
<evidence type="ECO:0000313" key="4">
    <source>
        <dbReference type="Proteomes" id="UP000188342"/>
    </source>
</evidence>
<evidence type="ECO:0000256" key="1">
    <source>
        <dbReference type="SAM" id="Phobius"/>
    </source>
</evidence>
<dbReference type="AlphaFoldDB" id="A0A1R4K5X0"/>
<keyword evidence="1" id="KW-1133">Transmembrane helix</keyword>
<dbReference type="EMBL" id="FUKQ01000044">
    <property type="protein sequence ID" value="SJN39760.1"/>
    <property type="molecule type" value="Genomic_DNA"/>
</dbReference>
<dbReference type="Proteomes" id="UP000188342">
    <property type="component" value="Unassembled WGS sequence"/>
</dbReference>
<dbReference type="Gene3D" id="3.40.50.410">
    <property type="entry name" value="von Willebrand factor, type A domain"/>
    <property type="match status" value="1"/>
</dbReference>
<dbReference type="SUPFAM" id="SSF53300">
    <property type="entry name" value="vWA-like"/>
    <property type="match status" value="1"/>
</dbReference>
<sequence>MSPQLVTLLLSWPEFKNPGRLWTLALLPLLVIAYFLALRLKGRTGIRYTNTAVLGAILPKQSQWRRHLAVAMSLCSLVALSMAWARPMGLERVPRERATVVVVIDSSQSMMATDVKPNRLDAAKTEAKDFINTLPDGFNVAVVSLSGSSSVRMPPSIDRAATLRAIDGIQLQDGTAIGDAIESSLSAIKQAPLGNDKKPAPGLVVMLSDGTNTTGADVAGAAAKAKSQKVPVYTIAYGKQTGYVDLDGKRERVPPDPKLLQQVSQATGGKSWSADSAGELKDVYKDVKSQVGYEEVRKERTAQYALYALAFATVAALGAVSMAARWP</sequence>
<dbReference type="PANTHER" id="PTHR37947:SF1">
    <property type="entry name" value="BLL2462 PROTEIN"/>
    <property type="match status" value="1"/>
</dbReference>
<dbReference type="InterPro" id="IPR024163">
    <property type="entry name" value="Aerotolerance_reg_N"/>
</dbReference>
<feature type="domain" description="VWFA" evidence="2">
    <location>
        <begin position="99"/>
        <end position="287"/>
    </location>
</feature>
<dbReference type="InterPro" id="IPR002035">
    <property type="entry name" value="VWF_A"/>
</dbReference>
<feature type="transmembrane region" description="Helical" evidence="1">
    <location>
        <begin position="304"/>
        <end position="324"/>
    </location>
</feature>
<proteinExistence type="predicted"/>
<feature type="transmembrane region" description="Helical" evidence="1">
    <location>
        <begin position="20"/>
        <end position="38"/>
    </location>
</feature>
<evidence type="ECO:0000313" key="3">
    <source>
        <dbReference type="EMBL" id="SJN39760.1"/>
    </source>
</evidence>
<dbReference type="PROSITE" id="PS50234">
    <property type="entry name" value="VWFA"/>
    <property type="match status" value="1"/>
</dbReference>
<keyword evidence="1" id="KW-0812">Transmembrane</keyword>
<keyword evidence="4" id="KW-1185">Reference proteome</keyword>
<dbReference type="Pfam" id="PF07584">
    <property type="entry name" value="BatA"/>
    <property type="match status" value="1"/>
</dbReference>
<dbReference type="PANTHER" id="PTHR37947">
    <property type="entry name" value="BLL2462 PROTEIN"/>
    <property type="match status" value="1"/>
</dbReference>
<organism evidence="3 4">
    <name type="scientific">Luteococcus japonicus LSP_Lj1</name>
    <dbReference type="NCBI Taxonomy" id="1255658"/>
    <lineage>
        <taxon>Bacteria</taxon>
        <taxon>Bacillati</taxon>
        <taxon>Actinomycetota</taxon>
        <taxon>Actinomycetes</taxon>
        <taxon>Propionibacteriales</taxon>
        <taxon>Propionibacteriaceae</taxon>
        <taxon>Luteococcus</taxon>
    </lineage>
</organism>
<evidence type="ECO:0000259" key="2">
    <source>
        <dbReference type="PROSITE" id="PS50234"/>
    </source>
</evidence>
<dbReference type="STRING" id="1255658.FM114_11725"/>
<dbReference type="SMART" id="SM00327">
    <property type="entry name" value="VWA"/>
    <property type="match status" value="1"/>
</dbReference>
<name>A0A1R4K5X0_9ACTN</name>
<reference evidence="3 4" key="1">
    <citation type="submission" date="2017-02" db="EMBL/GenBank/DDBJ databases">
        <authorList>
            <person name="Peterson S.W."/>
        </authorList>
    </citation>
    <scope>NUCLEOTIDE SEQUENCE [LARGE SCALE GENOMIC DNA]</scope>
    <source>
        <strain evidence="3 4">LSP_Lj1</strain>
    </source>
</reference>
<dbReference type="InterPro" id="IPR036465">
    <property type="entry name" value="vWFA_dom_sf"/>
</dbReference>
<dbReference type="Pfam" id="PF13519">
    <property type="entry name" value="VWA_2"/>
    <property type="match status" value="1"/>
</dbReference>
<protein>
    <submittedName>
        <fullName evidence="3">Conserved protein, putative BatA (Bacteroides aerotolerance operon)</fullName>
    </submittedName>
</protein>